<dbReference type="GO" id="GO:0006397">
    <property type="term" value="P:mRNA processing"/>
    <property type="evidence" value="ECO:0007669"/>
    <property type="project" value="UniProtKB-KW"/>
</dbReference>
<evidence type="ECO:0000313" key="10">
    <source>
        <dbReference type="EMBL" id="KAF8404008.1"/>
    </source>
</evidence>
<feature type="compositionally biased region" description="Polar residues" evidence="8">
    <location>
        <begin position="18"/>
        <end position="28"/>
    </location>
</feature>
<evidence type="ECO:0000256" key="8">
    <source>
        <dbReference type="SAM" id="MobiDB-lite"/>
    </source>
</evidence>
<feature type="region of interest" description="Disordered" evidence="8">
    <location>
        <begin position="730"/>
        <end position="830"/>
    </location>
</feature>
<feature type="region of interest" description="Disordered" evidence="8">
    <location>
        <begin position="552"/>
        <end position="645"/>
    </location>
</feature>
<dbReference type="InterPro" id="IPR012677">
    <property type="entry name" value="Nucleotide-bd_a/b_plait_sf"/>
</dbReference>
<dbReference type="SMART" id="SM00360">
    <property type="entry name" value="RRM"/>
    <property type="match status" value="1"/>
</dbReference>
<keyword evidence="5" id="KW-0508">mRNA splicing</keyword>
<evidence type="ECO:0000256" key="6">
    <source>
        <dbReference type="ARBA" id="ARBA00023242"/>
    </source>
</evidence>
<dbReference type="Proteomes" id="UP000655225">
    <property type="component" value="Unassembled WGS sequence"/>
</dbReference>
<name>A0A835DHV3_TETSI</name>
<evidence type="ECO:0000256" key="4">
    <source>
        <dbReference type="ARBA" id="ARBA00022884"/>
    </source>
</evidence>
<dbReference type="OMA" id="PSGLTKM"/>
<dbReference type="InterPro" id="IPR011990">
    <property type="entry name" value="TPR-like_helical_dom_sf"/>
</dbReference>
<keyword evidence="4 7" id="KW-0694">RNA-binding</keyword>
<proteinExistence type="predicted"/>
<keyword evidence="2" id="KW-0507">mRNA processing</keyword>
<evidence type="ECO:0000259" key="9">
    <source>
        <dbReference type="PROSITE" id="PS50102"/>
    </source>
</evidence>
<dbReference type="Gene3D" id="1.25.40.10">
    <property type="entry name" value="Tetratricopeptide repeat domain"/>
    <property type="match status" value="2"/>
</dbReference>
<comment type="caution">
    <text evidence="10">The sequence shown here is derived from an EMBL/GenBank/DDBJ whole genome shotgun (WGS) entry which is preliminary data.</text>
</comment>
<evidence type="ECO:0000256" key="3">
    <source>
        <dbReference type="ARBA" id="ARBA00022737"/>
    </source>
</evidence>
<dbReference type="InterPro" id="IPR008669">
    <property type="entry name" value="LSM_interact"/>
</dbReference>
<feature type="domain" description="RRM" evidence="9">
    <location>
        <begin position="655"/>
        <end position="732"/>
    </location>
</feature>
<dbReference type="SUPFAM" id="SSF48452">
    <property type="entry name" value="TPR-like"/>
    <property type="match status" value="1"/>
</dbReference>
<feature type="compositionally biased region" description="Basic and acidic residues" evidence="8">
    <location>
        <begin position="748"/>
        <end position="760"/>
    </location>
</feature>
<accession>A0A835DHV3</accession>
<feature type="compositionally biased region" description="Polar residues" evidence="8">
    <location>
        <begin position="552"/>
        <end position="569"/>
    </location>
</feature>
<dbReference type="GO" id="GO:0005634">
    <property type="term" value="C:nucleus"/>
    <property type="evidence" value="ECO:0007669"/>
    <property type="project" value="UniProtKB-SubCell"/>
</dbReference>
<dbReference type="SUPFAM" id="SSF54928">
    <property type="entry name" value="RNA-binding domain, RBD"/>
    <property type="match status" value="1"/>
</dbReference>
<keyword evidence="3" id="KW-0677">Repeat</keyword>
<dbReference type="GO" id="GO:0008380">
    <property type="term" value="P:RNA splicing"/>
    <property type="evidence" value="ECO:0007669"/>
    <property type="project" value="UniProtKB-KW"/>
</dbReference>
<dbReference type="InterPro" id="IPR008847">
    <property type="entry name" value="Suf"/>
</dbReference>
<gene>
    <name evidence="10" type="ORF">HHK36_008884</name>
</gene>
<dbReference type="Pfam" id="PF05391">
    <property type="entry name" value="Lsm_interact"/>
    <property type="match status" value="1"/>
</dbReference>
<dbReference type="SMART" id="SM00386">
    <property type="entry name" value="HAT"/>
    <property type="match status" value="9"/>
</dbReference>
<evidence type="ECO:0000313" key="11">
    <source>
        <dbReference type="Proteomes" id="UP000655225"/>
    </source>
</evidence>
<dbReference type="PANTHER" id="PTHR17204:SF25">
    <property type="entry name" value="RRM DOMAIN-CONTAINING PROTEIN"/>
    <property type="match status" value="1"/>
</dbReference>
<dbReference type="Pfam" id="PF05843">
    <property type="entry name" value="Suf"/>
    <property type="match status" value="1"/>
</dbReference>
<comment type="subcellular location">
    <subcellularLocation>
        <location evidence="1">Nucleus</location>
    </subcellularLocation>
</comment>
<dbReference type="InterPro" id="IPR003107">
    <property type="entry name" value="HAT"/>
</dbReference>
<protein>
    <recommendedName>
        <fullName evidence="9">RRM domain-containing protein</fullName>
    </recommendedName>
</protein>
<dbReference type="PANTHER" id="PTHR17204">
    <property type="entry name" value="PRE-MRNA PROCESSING PROTEIN PRP39-RELATED"/>
    <property type="match status" value="1"/>
</dbReference>
<evidence type="ECO:0000256" key="5">
    <source>
        <dbReference type="ARBA" id="ARBA00023187"/>
    </source>
</evidence>
<feature type="compositionally biased region" description="Basic and acidic residues" evidence="8">
    <location>
        <begin position="804"/>
        <end position="824"/>
    </location>
</feature>
<dbReference type="GO" id="GO:0003723">
    <property type="term" value="F:RNA binding"/>
    <property type="evidence" value="ECO:0007669"/>
    <property type="project" value="UniProtKB-UniRule"/>
</dbReference>
<sequence>MPESLEPELETLDEVNNGGKSMSDMRNPSSSDSESDDDAEDQRLEALEKELAENPMGYDAHVQYIKSLRKHGHLEKLRQARESMSALFPLSPIMWQEWANDEASLSTGPEDFAAIEKLYERGVLDYLSVPLWCDYVNFVQGSDPSVRECSPAGILKMRDLFERALTAAGLHVAEGNKIWEAYREFEQTIFHAIDESDIEAKEKQIQRIRSIFHRQLSVPLADSGSTVLSFKAWEVEQGNILDVNSSDLDGIPSHVASAYQRAMEMYSARVHFEEQISKQDVPDTERLQHFMIYLKFEQSSDDPSRVQNLYERAVTEFPISSDLWLDYTRYLDQTLKISNVVKGVYSRATKNCTWIGELWVRYLLLLERCHASEKELSAVFELSIQCTFSSFEEYLDLFLTRIDGLRRRISLSEAEDVLDYAAIRSTFQHATNYLSPHLKNADGLLHLHAYWARLELNLGKNLVASRGVWESLLKISGSMLGAWQGYIAMEIELGHINEARSIYKRCYSKRLIGTGSEDICHSWLRFEREFGTLEDFEHAVLKVTPRLEELQTFRSQQDPKGISGLTSQKEGPLKKNAPEKRKVGTRLADEQPPMKRQKDASHNPKRVYGKDKAQKSTESSKVREIESKVENSDTTDEQQIKDSTSEKTKLYTDQCTVFISNLGLQANYEHLHDFFSDVGGVVAIRILKDKFTGKSRGLAYVDFLDDEHLAAALAKNRRMLLGRNLSIARSNPKQGKKRESFGSSTAIEHVEGGSDSKEAVEIISNESGAPQASSYASHRRGEHVELKGKNTFAVPRTVRPLGRSKNEPMSEEKDENPKSNDEFRNMLLKR</sequence>
<feature type="compositionally biased region" description="Polar residues" evidence="8">
    <location>
        <begin position="764"/>
        <end position="776"/>
    </location>
</feature>
<dbReference type="Pfam" id="PF00076">
    <property type="entry name" value="RRM_1"/>
    <property type="match status" value="1"/>
</dbReference>
<dbReference type="OrthoDB" id="360390at2759"/>
<keyword evidence="11" id="KW-1185">Reference proteome</keyword>
<evidence type="ECO:0000256" key="2">
    <source>
        <dbReference type="ARBA" id="ARBA00022664"/>
    </source>
</evidence>
<dbReference type="InterPro" id="IPR035979">
    <property type="entry name" value="RBD_domain_sf"/>
</dbReference>
<feature type="region of interest" description="Disordered" evidence="8">
    <location>
        <begin position="1"/>
        <end position="41"/>
    </location>
</feature>
<dbReference type="EMBL" id="JABCRI010000006">
    <property type="protein sequence ID" value="KAF8404008.1"/>
    <property type="molecule type" value="Genomic_DNA"/>
</dbReference>
<feature type="compositionally biased region" description="Acidic residues" evidence="8">
    <location>
        <begin position="1"/>
        <end position="13"/>
    </location>
</feature>
<reference evidence="10 11" key="1">
    <citation type="submission" date="2020-04" db="EMBL/GenBank/DDBJ databases">
        <title>Plant Genome Project.</title>
        <authorList>
            <person name="Zhang R.-G."/>
        </authorList>
    </citation>
    <scope>NUCLEOTIDE SEQUENCE [LARGE SCALE GENOMIC DNA]</scope>
    <source>
        <strain evidence="10">YNK0</strain>
        <tissue evidence="10">Leaf</tissue>
    </source>
</reference>
<feature type="compositionally biased region" description="Basic and acidic residues" evidence="8">
    <location>
        <begin position="571"/>
        <end position="631"/>
    </location>
</feature>
<organism evidence="10 11">
    <name type="scientific">Tetracentron sinense</name>
    <name type="common">Spur-leaf</name>
    <dbReference type="NCBI Taxonomy" id="13715"/>
    <lineage>
        <taxon>Eukaryota</taxon>
        <taxon>Viridiplantae</taxon>
        <taxon>Streptophyta</taxon>
        <taxon>Embryophyta</taxon>
        <taxon>Tracheophyta</taxon>
        <taxon>Spermatophyta</taxon>
        <taxon>Magnoliopsida</taxon>
        <taxon>Trochodendrales</taxon>
        <taxon>Trochodendraceae</taxon>
        <taxon>Tetracentron</taxon>
    </lineage>
</organism>
<dbReference type="AlphaFoldDB" id="A0A835DHV3"/>
<keyword evidence="6" id="KW-0539">Nucleus</keyword>
<evidence type="ECO:0000256" key="7">
    <source>
        <dbReference type="PROSITE-ProRule" id="PRU00176"/>
    </source>
</evidence>
<dbReference type="PROSITE" id="PS50102">
    <property type="entry name" value="RRM"/>
    <property type="match status" value="1"/>
</dbReference>
<dbReference type="InterPro" id="IPR000504">
    <property type="entry name" value="RRM_dom"/>
</dbReference>
<dbReference type="Gene3D" id="3.30.70.330">
    <property type="match status" value="1"/>
</dbReference>
<evidence type="ECO:0000256" key="1">
    <source>
        <dbReference type="ARBA" id="ARBA00004123"/>
    </source>
</evidence>